<name>A0A517YRH4_9BACT</name>
<dbReference type="PRINTS" id="PR00813">
    <property type="entry name" value="BCTERIALGSPG"/>
</dbReference>
<dbReference type="KEGG" id="pcor:KS4_08610"/>
<dbReference type="GO" id="GO:0015628">
    <property type="term" value="P:protein secretion by the type II secretion system"/>
    <property type="evidence" value="ECO:0007669"/>
    <property type="project" value="InterPro"/>
</dbReference>
<evidence type="ECO:0008006" key="4">
    <source>
        <dbReference type="Google" id="ProtNLM"/>
    </source>
</evidence>
<proteinExistence type="predicted"/>
<dbReference type="OrthoDB" id="272433at2"/>
<dbReference type="GO" id="GO:0015627">
    <property type="term" value="C:type II protein secretion system complex"/>
    <property type="evidence" value="ECO:0007669"/>
    <property type="project" value="InterPro"/>
</dbReference>
<dbReference type="NCBIfam" id="TIGR02532">
    <property type="entry name" value="IV_pilin_GFxxxE"/>
    <property type="match status" value="1"/>
</dbReference>
<dbReference type="Proteomes" id="UP000317369">
    <property type="component" value="Chromosome"/>
</dbReference>
<gene>
    <name evidence="2" type="ORF">KS4_08610</name>
</gene>
<dbReference type="InterPro" id="IPR000983">
    <property type="entry name" value="Bac_GSPG_pilin"/>
</dbReference>
<dbReference type="InterPro" id="IPR045584">
    <property type="entry name" value="Pilin-like"/>
</dbReference>
<dbReference type="RefSeq" id="WP_145074994.1">
    <property type="nucleotide sequence ID" value="NZ_CP036425.1"/>
</dbReference>
<keyword evidence="1" id="KW-0488">Methylation</keyword>
<evidence type="ECO:0000256" key="1">
    <source>
        <dbReference type="ARBA" id="ARBA00022481"/>
    </source>
</evidence>
<keyword evidence="3" id="KW-1185">Reference proteome</keyword>
<dbReference type="InterPro" id="IPR012902">
    <property type="entry name" value="N_methyl_site"/>
</dbReference>
<dbReference type="AlphaFoldDB" id="A0A517YRH4"/>
<reference evidence="2 3" key="1">
    <citation type="submission" date="2019-02" db="EMBL/GenBank/DDBJ databases">
        <title>Deep-cultivation of Planctomycetes and their phenomic and genomic characterization uncovers novel biology.</title>
        <authorList>
            <person name="Wiegand S."/>
            <person name="Jogler M."/>
            <person name="Boedeker C."/>
            <person name="Pinto D."/>
            <person name="Vollmers J."/>
            <person name="Rivas-Marin E."/>
            <person name="Kohn T."/>
            <person name="Peeters S.H."/>
            <person name="Heuer A."/>
            <person name="Rast P."/>
            <person name="Oberbeckmann S."/>
            <person name="Bunk B."/>
            <person name="Jeske O."/>
            <person name="Meyerdierks A."/>
            <person name="Storesund J.E."/>
            <person name="Kallscheuer N."/>
            <person name="Luecker S."/>
            <person name="Lage O.M."/>
            <person name="Pohl T."/>
            <person name="Merkel B.J."/>
            <person name="Hornburger P."/>
            <person name="Mueller R.-W."/>
            <person name="Bruemmer F."/>
            <person name="Labrenz M."/>
            <person name="Spormann A.M."/>
            <person name="Op den Camp H."/>
            <person name="Overmann J."/>
            <person name="Amann R."/>
            <person name="Jetten M.S.M."/>
            <person name="Mascher T."/>
            <person name="Medema M.H."/>
            <person name="Devos D.P."/>
            <person name="Kaster A.-K."/>
            <person name="Ovreas L."/>
            <person name="Rohde M."/>
            <person name="Galperin M.Y."/>
            <person name="Jogler C."/>
        </authorList>
    </citation>
    <scope>NUCLEOTIDE SEQUENCE [LARGE SCALE GENOMIC DNA]</scope>
    <source>
        <strain evidence="2 3">KS4</strain>
    </source>
</reference>
<dbReference type="PANTHER" id="PTHR30093:SF2">
    <property type="entry name" value="TYPE II SECRETION SYSTEM PROTEIN H"/>
    <property type="match status" value="1"/>
</dbReference>
<sequence>MSRKNAFTLIELLVVISIIALLIGILLPALGAARKSALSIQCLSNLRQLGTATQAFAVDHDGYMLKAWFNRGIYYGNKNSNVDVWIEVDWPLYGFDDRLAALTGSKDFLHCPSDDSGVLRDSFVSSYPEVDPNSASYRVNISNNPDEGRTAISLDNIKNPTQSIYILDGNPVYSGSGNPNKLHHVATFDSVWGTKVSSTHDYNIGFRHSSNENFNGNFNANFLDGHASSVGWADSWESFGSSGPNRDHTLWRSHYVENQFFNAGAVSENQQ</sequence>
<dbReference type="Pfam" id="PF07963">
    <property type="entry name" value="N_methyl"/>
    <property type="match status" value="1"/>
</dbReference>
<dbReference type="EMBL" id="CP036425">
    <property type="protein sequence ID" value="QDU32825.1"/>
    <property type="molecule type" value="Genomic_DNA"/>
</dbReference>
<evidence type="ECO:0000313" key="2">
    <source>
        <dbReference type="EMBL" id="QDU32825.1"/>
    </source>
</evidence>
<accession>A0A517YRH4</accession>
<organism evidence="2 3">
    <name type="scientific">Poriferisphaera corsica</name>
    <dbReference type="NCBI Taxonomy" id="2528020"/>
    <lineage>
        <taxon>Bacteria</taxon>
        <taxon>Pseudomonadati</taxon>
        <taxon>Planctomycetota</taxon>
        <taxon>Phycisphaerae</taxon>
        <taxon>Phycisphaerales</taxon>
        <taxon>Phycisphaeraceae</taxon>
        <taxon>Poriferisphaera</taxon>
    </lineage>
</organism>
<dbReference type="Gene3D" id="3.30.700.10">
    <property type="entry name" value="Glycoprotein, Type 4 Pilin"/>
    <property type="match status" value="1"/>
</dbReference>
<protein>
    <recommendedName>
        <fullName evidence="4">Prepilin-type N-terminal cleavage/methylation domain-containing protein</fullName>
    </recommendedName>
</protein>
<dbReference type="PANTHER" id="PTHR30093">
    <property type="entry name" value="GENERAL SECRETION PATHWAY PROTEIN G"/>
    <property type="match status" value="1"/>
</dbReference>
<dbReference type="SUPFAM" id="SSF54523">
    <property type="entry name" value="Pili subunits"/>
    <property type="match status" value="1"/>
</dbReference>
<evidence type="ECO:0000313" key="3">
    <source>
        <dbReference type="Proteomes" id="UP000317369"/>
    </source>
</evidence>